<protein>
    <submittedName>
        <fullName evidence="3">SRPBCC family protein</fullName>
    </submittedName>
</protein>
<sequence>MNDTTPNTLNALNSRHGKLLDPETLRIHRRLPGNIDRVWSYVTDPDLRRQWLAGGTTALQPQADFELVWRNEELSASSAERPEGMPAEHRATCRVLEVDPPRYLRYAWPDAGEVTIELEQDGAEVLLTLTHRLLERPALRLNVAAGWHAHLARLVALVSGDAPPSLWATWKTLRAEYEELLCVR</sequence>
<proteinExistence type="inferred from homology"/>
<dbReference type="SUPFAM" id="SSF55961">
    <property type="entry name" value="Bet v1-like"/>
    <property type="match status" value="1"/>
</dbReference>
<dbReference type="InterPro" id="IPR013538">
    <property type="entry name" value="ASHA1/2-like_C"/>
</dbReference>
<evidence type="ECO:0000313" key="3">
    <source>
        <dbReference type="EMBL" id="MBG9390479.1"/>
    </source>
</evidence>
<dbReference type="InterPro" id="IPR023393">
    <property type="entry name" value="START-like_dom_sf"/>
</dbReference>
<gene>
    <name evidence="3" type="ORF">I5803_20785</name>
</gene>
<keyword evidence="4" id="KW-1185">Reference proteome</keyword>
<feature type="domain" description="Activator of Hsp90 ATPase homologue 1/2-like C-terminal" evidence="2">
    <location>
        <begin position="35"/>
        <end position="158"/>
    </location>
</feature>
<evidence type="ECO:0000259" key="2">
    <source>
        <dbReference type="Pfam" id="PF08327"/>
    </source>
</evidence>
<reference evidence="3" key="1">
    <citation type="submission" date="2020-11" db="EMBL/GenBank/DDBJ databases">
        <title>Bacterial whole genome sequence for Caenimonas sp. DR4.4.</title>
        <authorList>
            <person name="Le V."/>
            <person name="Ko S.-R."/>
            <person name="Ahn C.-Y."/>
            <person name="Oh H.-M."/>
        </authorList>
    </citation>
    <scope>NUCLEOTIDE SEQUENCE</scope>
    <source>
        <strain evidence="3">DR4.4</strain>
    </source>
</reference>
<dbReference type="Proteomes" id="UP000651050">
    <property type="component" value="Unassembled WGS sequence"/>
</dbReference>
<name>A0A931H857_9BURK</name>
<comment type="similarity">
    <text evidence="1">Belongs to the AHA1 family.</text>
</comment>
<dbReference type="AlphaFoldDB" id="A0A931H857"/>
<dbReference type="Gene3D" id="3.30.530.20">
    <property type="match status" value="1"/>
</dbReference>
<dbReference type="RefSeq" id="WP_354001696.1">
    <property type="nucleotide sequence ID" value="NZ_JADWYS010000001.1"/>
</dbReference>
<dbReference type="Pfam" id="PF08327">
    <property type="entry name" value="AHSA1"/>
    <property type="match status" value="1"/>
</dbReference>
<accession>A0A931H857</accession>
<comment type="caution">
    <text evidence="3">The sequence shown here is derived from an EMBL/GenBank/DDBJ whole genome shotgun (WGS) entry which is preliminary data.</text>
</comment>
<dbReference type="EMBL" id="JADWYS010000001">
    <property type="protein sequence ID" value="MBG9390479.1"/>
    <property type="molecule type" value="Genomic_DNA"/>
</dbReference>
<evidence type="ECO:0000256" key="1">
    <source>
        <dbReference type="ARBA" id="ARBA00006817"/>
    </source>
</evidence>
<dbReference type="CDD" id="cd08899">
    <property type="entry name" value="SRPBCC_CalC_Aha1-like_6"/>
    <property type="match status" value="1"/>
</dbReference>
<organism evidence="3 4">
    <name type="scientific">Caenimonas aquaedulcis</name>
    <dbReference type="NCBI Taxonomy" id="2793270"/>
    <lineage>
        <taxon>Bacteria</taxon>
        <taxon>Pseudomonadati</taxon>
        <taxon>Pseudomonadota</taxon>
        <taxon>Betaproteobacteria</taxon>
        <taxon>Burkholderiales</taxon>
        <taxon>Comamonadaceae</taxon>
        <taxon>Caenimonas</taxon>
    </lineage>
</organism>
<evidence type="ECO:0000313" key="4">
    <source>
        <dbReference type="Proteomes" id="UP000651050"/>
    </source>
</evidence>